<feature type="chain" id="PRO_5025409744" evidence="1">
    <location>
        <begin position="23"/>
        <end position="110"/>
    </location>
</feature>
<name>A0A6B0UJ76_IXORI</name>
<reference evidence="2" key="1">
    <citation type="submission" date="2019-12" db="EMBL/GenBank/DDBJ databases">
        <title>An insight into the sialome of adult female Ixodes ricinus ticks feeding for 6 days.</title>
        <authorList>
            <person name="Perner J."/>
            <person name="Ribeiro J.M.C."/>
        </authorList>
    </citation>
    <scope>NUCLEOTIDE SEQUENCE</scope>
    <source>
        <strain evidence="2">Semi-engorged</strain>
        <tissue evidence="2">Salivary glands</tissue>
    </source>
</reference>
<protein>
    <submittedName>
        <fullName evidence="2">Putative secreted protein</fullName>
    </submittedName>
</protein>
<dbReference type="EMBL" id="GIFC01007657">
    <property type="protein sequence ID" value="MXU89740.1"/>
    <property type="molecule type" value="Transcribed_RNA"/>
</dbReference>
<keyword evidence="1" id="KW-0732">Signal</keyword>
<feature type="signal peptide" evidence="1">
    <location>
        <begin position="1"/>
        <end position="22"/>
    </location>
</feature>
<proteinExistence type="predicted"/>
<dbReference type="AlphaFoldDB" id="A0A6B0UJ76"/>
<evidence type="ECO:0000313" key="2">
    <source>
        <dbReference type="EMBL" id="MXU89740.1"/>
    </source>
</evidence>
<organism evidence="2">
    <name type="scientific">Ixodes ricinus</name>
    <name type="common">Common tick</name>
    <name type="synonym">Acarus ricinus</name>
    <dbReference type="NCBI Taxonomy" id="34613"/>
    <lineage>
        <taxon>Eukaryota</taxon>
        <taxon>Metazoa</taxon>
        <taxon>Ecdysozoa</taxon>
        <taxon>Arthropoda</taxon>
        <taxon>Chelicerata</taxon>
        <taxon>Arachnida</taxon>
        <taxon>Acari</taxon>
        <taxon>Parasitiformes</taxon>
        <taxon>Ixodida</taxon>
        <taxon>Ixodoidea</taxon>
        <taxon>Ixodidae</taxon>
        <taxon>Ixodinae</taxon>
        <taxon>Ixodes</taxon>
    </lineage>
</organism>
<evidence type="ECO:0000256" key="1">
    <source>
        <dbReference type="SAM" id="SignalP"/>
    </source>
</evidence>
<accession>A0A6B0UJ76</accession>
<sequence length="110" mass="12070">MMYTMTRFFLLFFFLLAMNSKCFKEMAKTCTKQGWGSVWRPSRRDAGVARSAPLNVGGNVDLVGQLGDVDVKAVLDLVQCLGIRFVGDEGHCQALGTESSRSGNPMEVCV</sequence>